<dbReference type="Gene3D" id="2.60.120.920">
    <property type="match status" value="1"/>
</dbReference>
<dbReference type="EMBL" id="CM014101">
    <property type="protein sequence ID" value="TKS93178.1"/>
    <property type="molecule type" value="Genomic_DNA"/>
</dbReference>
<dbReference type="Pfam" id="PF13765">
    <property type="entry name" value="PRY"/>
    <property type="match status" value="1"/>
</dbReference>
<feature type="domain" description="B30.2/SPRY" evidence="2">
    <location>
        <begin position="363"/>
        <end position="560"/>
    </location>
</feature>
<keyword evidence="1" id="KW-0175">Coiled coil</keyword>
<accession>A0A4U5VWH7</accession>
<dbReference type="InterPro" id="IPR003877">
    <property type="entry name" value="SPRY_dom"/>
</dbReference>
<name>A0A4U5VWH7_COLLU</name>
<dbReference type="InterPro" id="IPR058030">
    <property type="entry name" value="TRIM8/14/16/25/29/45/65_CC"/>
</dbReference>
<dbReference type="SMART" id="SM00589">
    <property type="entry name" value="PRY"/>
    <property type="match status" value="1"/>
</dbReference>
<dbReference type="InterPro" id="IPR013320">
    <property type="entry name" value="ConA-like_dom_sf"/>
</dbReference>
<dbReference type="InterPro" id="IPR001870">
    <property type="entry name" value="B30.2/SPRY"/>
</dbReference>
<dbReference type="InterPro" id="IPR050143">
    <property type="entry name" value="TRIM/RBCC"/>
</dbReference>
<dbReference type="FunFam" id="2.60.120.920:FF:000004">
    <property type="entry name" value="Butyrophilin subfamily 1 member A1"/>
    <property type="match status" value="1"/>
</dbReference>
<dbReference type="InterPro" id="IPR003879">
    <property type="entry name" value="Butyrophylin_SPRY"/>
</dbReference>
<dbReference type="PRINTS" id="PR01407">
    <property type="entry name" value="BUTYPHLNCDUF"/>
</dbReference>
<dbReference type="InterPro" id="IPR043136">
    <property type="entry name" value="B30.2/SPRY_sf"/>
</dbReference>
<evidence type="ECO:0000259" key="2">
    <source>
        <dbReference type="PROSITE" id="PS50188"/>
    </source>
</evidence>
<dbReference type="CDD" id="cd13733">
    <property type="entry name" value="SPRY_PRY_C-I_1"/>
    <property type="match status" value="1"/>
</dbReference>
<dbReference type="AlphaFoldDB" id="A0A4U5VWH7"/>
<gene>
    <name evidence="3" type="ORF">D9C73_026835</name>
</gene>
<dbReference type="Pfam" id="PF00622">
    <property type="entry name" value="SPRY"/>
    <property type="match status" value="1"/>
</dbReference>
<dbReference type="Pfam" id="PF25600">
    <property type="entry name" value="TRIM_CC"/>
    <property type="match status" value="1"/>
</dbReference>
<dbReference type="SUPFAM" id="SSF49899">
    <property type="entry name" value="Concanavalin A-like lectins/glucanases"/>
    <property type="match status" value="1"/>
</dbReference>
<dbReference type="PANTHER" id="PTHR24103">
    <property type="entry name" value="E3 UBIQUITIN-PROTEIN LIGASE TRIM"/>
    <property type="match status" value="1"/>
</dbReference>
<reference evidence="3 4" key="1">
    <citation type="submission" date="2019-01" db="EMBL/GenBank/DDBJ databases">
        <title>Genome Assembly of Collichthys lucidus.</title>
        <authorList>
            <person name="Cai M."/>
            <person name="Xiao S."/>
        </authorList>
    </citation>
    <scope>NUCLEOTIDE SEQUENCE [LARGE SCALE GENOMIC DNA]</scope>
    <source>
        <strain evidence="3">JT15FE1705JMU</strain>
        <tissue evidence="3">Muscle</tissue>
    </source>
</reference>
<proteinExistence type="predicted"/>
<protein>
    <submittedName>
        <fullName evidence="3">E3 ubiquitin-protein ligase TRIM21</fullName>
    </submittedName>
</protein>
<dbReference type="SMART" id="SM00449">
    <property type="entry name" value="SPRY"/>
    <property type="match status" value="1"/>
</dbReference>
<dbReference type="STRING" id="240159.A0A4U5VWH7"/>
<organism evidence="3 4">
    <name type="scientific">Collichthys lucidus</name>
    <name type="common">Big head croaker</name>
    <name type="synonym">Sciaena lucida</name>
    <dbReference type="NCBI Taxonomy" id="240159"/>
    <lineage>
        <taxon>Eukaryota</taxon>
        <taxon>Metazoa</taxon>
        <taxon>Chordata</taxon>
        <taxon>Craniata</taxon>
        <taxon>Vertebrata</taxon>
        <taxon>Euteleostomi</taxon>
        <taxon>Actinopterygii</taxon>
        <taxon>Neopterygii</taxon>
        <taxon>Teleostei</taxon>
        <taxon>Neoteleostei</taxon>
        <taxon>Acanthomorphata</taxon>
        <taxon>Eupercaria</taxon>
        <taxon>Sciaenidae</taxon>
        <taxon>Collichthys</taxon>
    </lineage>
</organism>
<dbReference type="Proteomes" id="UP000298787">
    <property type="component" value="Chromosome 24"/>
</dbReference>
<evidence type="ECO:0000313" key="4">
    <source>
        <dbReference type="Proteomes" id="UP000298787"/>
    </source>
</evidence>
<evidence type="ECO:0000256" key="1">
    <source>
        <dbReference type="SAM" id="Coils"/>
    </source>
</evidence>
<dbReference type="InterPro" id="IPR006574">
    <property type="entry name" value="PRY"/>
</dbReference>
<sequence length="571" mass="64652">MSLQVCNCCGWSKVTSYHGLRTHQGKMGCTPKGMRIPESEQFGYSSYIPKLTYIGPPIRIEEPSMIFTPKPVSQGYTGFVKDEREADTRIDLWRESLQEDNGPIYSTPVRNQNVHPIFTAQESPTEAALMFQSLLETQQLPRKTATNSDKTHRALDFSTGTQQSFLTPVTQIFNTQVNLATTEINMKETNKSLFEPQQHSHLTDTNSVHLSTVAQQCLKLHSTLIQPPPKLVERLISPPVHSSKLTVHDSFQGSLDTEWLEINNVFAEVMRVVEDAWKKALQPLEERRDRVKREAQDLIQGLQKEVDKLKMTIDELDKNPNLQIYPLTGLDESRDWKNVTVDGSFSLGTLRSQTSNMMEEIQQKLEKLSSVELKRIPTFEVDVKLDPTTAHGSLILSRDAKKVADGGVNQKVPDTPERFDMFGSILGLNRLTSGKSYWEVEVSNKTGWDLGVARRNANRKGKLALTPDNGYWVIVHYEDKKYAALSDPAISLPLMVKPQKVGVFVDYEEGLVSFYDTTAQSHIYSFTECSFSDEIFPYFSPHLKQNGKNTSPLIISAVKKQFHEVRGRLVR</sequence>
<feature type="coiled-coil region" evidence="1">
    <location>
        <begin position="292"/>
        <end position="319"/>
    </location>
</feature>
<keyword evidence="4" id="KW-1185">Reference proteome</keyword>
<dbReference type="PROSITE" id="PS50188">
    <property type="entry name" value="B302_SPRY"/>
    <property type="match status" value="1"/>
</dbReference>
<evidence type="ECO:0000313" key="3">
    <source>
        <dbReference type="EMBL" id="TKS93178.1"/>
    </source>
</evidence>